<gene>
    <name evidence="6" type="ORF">MR241_07690</name>
</gene>
<comment type="caution">
    <text evidence="6">The sequence shown here is derived from an EMBL/GenBank/DDBJ whole genome shotgun (WGS) entry which is preliminary data.</text>
</comment>
<dbReference type="SUPFAM" id="SSF46689">
    <property type="entry name" value="Homeodomain-like"/>
    <property type="match status" value="1"/>
</dbReference>
<feature type="domain" description="HTH araC/xylS-type" evidence="5">
    <location>
        <begin position="190"/>
        <end position="287"/>
    </location>
</feature>
<dbReference type="SMART" id="SM00342">
    <property type="entry name" value="HTH_ARAC"/>
    <property type="match status" value="1"/>
</dbReference>
<dbReference type="EMBL" id="JALEMU010000124">
    <property type="protein sequence ID" value="MCI5756159.1"/>
    <property type="molecule type" value="Genomic_DNA"/>
</dbReference>
<dbReference type="InterPro" id="IPR018060">
    <property type="entry name" value="HTH_AraC"/>
</dbReference>
<dbReference type="Proteomes" id="UP001139365">
    <property type="component" value="Unassembled WGS sequence"/>
</dbReference>
<evidence type="ECO:0000259" key="5">
    <source>
        <dbReference type="PROSITE" id="PS01124"/>
    </source>
</evidence>
<evidence type="ECO:0000256" key="2">
    <source>
        <dbReference type="ARBA" id="ARBA00023125"/>
    </source>
</evidence>
<dbReference type="PANTHER" id="PTHR43280:SF2">
    <property type="entry name" value="HTH-TYPE TRANSCRIPTIONAL REGULATOR EXSA"/>
    <property type="match status" value="1"/>
</dbReference>
<dbReference type="PRINTS" id="PR00032">
    <property type="entry name" value="HTHARAC"/>
</dbReference>
<proteinExistence type="predicted"/>
<organism evidence="6 7">
    <name type="scientific">Candidatus Colimorpha enterica</name>
    <dbReference type="NCBI Taxonomy" id="3083063"/>
    <lineage>
        <taxon>Bacteria</taxon>
        <taxon>Pseudomonadati</taxon>
        <taxon>Bacteroidota</taxon>
        <taxon>Bacteroidia</taxon>
        <taxon>Bacteroidales</taxon>
        <taxon>Candidatus Colimorpha</taxon>
    </lineage>
</organism>
<sequence length="314" mass="36494">MIDQYNRYHFENNFFGNPKTCGALSVYQLGEMHCCPTTVVSPHCQQCYELTYVLSGKGKTVTNGTETMLSPGDCSVNFPGDTHSIVSDRENPLRYAFCGFMPDPGDRVWSMIIAELHRLFDGKNERIFRMKDENNVFYDIFTEINSDDFMSGEFISASLEKFLILLIRTGRKEPETFYSSNIKSETMLTYQIQQYLMHHVCEIRKLTELESLFNYNYRYITKCFRKIAGETLGDYHTKCRMNVACKLLTEGQTVTQISRILNYSSIHVFTRSFRNYFGMTPSEYRRSRRTASESAAEVPGKTKDKDRNHENRDL</sequence>
<dbReference type="InterPro" id="IPR018062">
    <property type="entry name" value="HTH_AraC-typ_CS"/>
</dbReference>
<dbReference type="GO" id="GO:0043565">
    <property type="term" value="F:sequence-specific DNA binding"/>
    <property type="evidence" value="ECO:0007669"/>
    <property type="project" value="InterPro"/>
</dbReference>
<dbReference type="Pfam" id="PF02311">
    <property type="entry name" value="AraC_binding"/>
    <property type="match status" value="1"/>
</dbReference>
<dbReference type="InterPro" id="IPR009057">
    <property type="entry name" value="Homeodomain-like_sf"/>
</dbReference>
<dbReference type="SUPFAM" id="SSF51215">
    <property type="entry name" value="Regulatory protein AraC"/>
    <property type="match status" value="1"/>
</dbReference>
<feature type="compositionally biased region" description="Basic and acidic residues" evidence="4">
    <location>
        <begin position="300"/>
        <end position="314"/>
    </location>
</feature>
<dbReference type="PROSITE" id="PS01124">
    <property type="entry name" value="HTH_ARAC_FAMILY_2"/>
    <property type="match status" value="1"/>
</dbReference>
<evidence type="ECO:0000256" key="4">
    <source>
        <dbReference type="SAM" id="MobiDB-lite"/>
    </source>
</evidence>
<keyword evidence="2" id="KW-0238">DNA-binding</keyword>
<evidence type="ECO:0000256" key="3">
    <source>
        <dbReference type="ARBA" id="ARBA00023163"/>
    </source>
</evidence>
<name>A0AAE3FHY3_9BACT</name>
<dbReference type="InterPro" id="IPR020449">
    <property type="entry name" value="Tscrpt_reg_AraC-type_HTH"/>
</dbReference>
<dbReference type="Gene3D" id="1.10.10.60">
    <property type="entry name" value="Homeodomain-like"/>
    <property type="match status" value="1"/>
</dbReference>
<dbReference type="Gene3D" id="2.60.120.10">
    <property type="entry name" value="Jelly Rolls"/>
    <property type="match status" value="1"/>
</dbReference>
<dbReference type="InterPro" id="IPR014710">
    <property type="entry name" value="RmlC-like_jellyroll"/>
</dbReference>
<dbReference type="PANTHER" id="PTHR43280">
    <property type="entry name" value="ARAC-FAMILY TRANSCRIPTIONAL REGULATOR"/>
    <property type="match status" value="1"/>
</dbReference>
<evidence type="ECO:0000313" key="6">
    <source>
        <dbReference type="EMBL" id="MCI5756159.1"/>
    </source>
</evidence>
<dbReference type="PROSITE" id="PS00041">
    <property type="entry name" value="HTH_ARAC_FAMILY_1"/>
    <property type="match status" value="1"/>
</dbReference>
<keyword evidence="1" id="KW-0805">Transcription regulation</keyword>
<protein>
    <submittedName>
        <fullName evidence="6">AraC family transcriptional regulator</fullName>
    </submittedName>
</protein>
<dbReference type="InterPro" id="IPR003313">
    <property type="entry name" value="AraC-bd"/>
</dbReference>
<dbReference type="Pfam" id="PF12833">
    <property type="entry name" value="HTH_18"/>
    <property type="match status" value="1"/>
</dbReference>
<keyword evidence="3" id="KW-0804">Transcription</keyword>
<evidence type="ECO:0000256" key="1">
    <source>
        <dbReference type="ARBA" id="ARBA00023015"/>
    </source>
</evidence>
<reference evidence="6 7" key="1">
    <citation type="submission" date="2022-03" db="EMBL/GenBank/DDBJ databases">
        <title>Metagenome-assembled genomes from swine fecal metagenomes.</title>
        <authorList>
            <person name="Holman D.B."/>
            <person name="Kommadath A."/>
        </authorList>
    </citation>
    <scope>NUCLEOTIDE SEQUENCE [LARGE SCALE GENOMIC DNA]</scope>
    <source>
        <strain evidence="6">SUG147</strain>
    </source>
</reference>
<dbReference type="InterPro" id="IPR037923">
    <property type="entry name" value="HTH-like"/>
</dbReference>
<dbReference type="AlphaFoldDB" id="A0AAE3FHY3"/>
<evidence type="ECO:0000313" key="7">
    <source>
        <dbReference type="Proteomes" id="UP001139365"/>
    </source>
</evidence>
<accession>A0AAE3FHY3</accession>
<feature type="region of interest" description="Disordered" evidence="4">
    <location>
        <begin position="286"/>
        <end position="314"/>
    </location>
</feature>
<dbReference type="GO" id="GO:0003700">
    <property type="term" value="F:DNA-binding transcription factor activity"/>
    <property type="evidence" value="ECO:0007669"/>
    <property type="project" value="InterPro"/>
</dbReference>